<dbReference type="EMBL" id="CM055097">
    <property type="protein sequence ID" value="KAJ7552740.1"/>
    <property type="molecule type" value="Genomic_DNA"/>
</dbReference>
<sequence length="397" mass="43521">MDPQMMKMICLTPVVACILLVAADHICVADVDATSTTIVCTNFALPNGYPCKEYTVTTSDGYILTIQRIEHGRAGPQVGASRPPVILAAGVLQEAAQWLLNSPEQSLGYILPDAGFDVWFLNFRGTTDSSRHVSLSTEDKEFWDWSLDELASFDIPATLQLVYQTTGSQAYYIGHSQGTTVALAAFINTNVRQMVKAAVLLSPIVYLHHITSQVGLAFSYMYLDQVYLLSGASNFNISSGSLGSALLDQACVKVNCGDILNSFTGASSEFNSSRMGFYSKFMPQPTSANNIAHLAQLVRNDGLRKYDMGQVGNMNKYGQATSPEYNISSIPKEFPVLLALGGLDHLSDPVDVQNLIYDLRCSVKTIYNPHYGHADYILGINAWKEAYPQVINFLRSF</sequence>
<proteinExistence type="predicted"/>
<dbReference type="Proteomes" id="UP001162992">
    <property type="component" value="Chromosome 6"/>
</dbReference>
<comment type="caution">
    <text evidence="1">The sequence shown here is derived from an EMBL/GenBank/DDBJ whole genome shotgun (WGS) entry which is preliminary data.</text>
</comment>
<reference evidence="2" key="1">
    <citation type="journal article" date="2024" name="Proc. Natl. Acad. Sci. U.S.A.">
        <title>Extraordinary preservation of gene collinearity over three hundred million years revealed in homosporous lycophytes.</title>
        <authorList>
            <person name="Li C."/>
            <person name="Wickell D."/>
            <person name="Kuo L.Y."/>
            <person name="Chen X."/>
            <person name="Nie B."/>
            <person name="Liao X."/>
            <person name="Peng D."/>
            <person name="Ji J."/>
            <person name="Jenkins J."/>
            <person name="Williams M."/>
            <person name="Shu S."/>
            <person name="Plott C."/>
            <person name="Barry K."/>
            <person name="Rajasekar S."/>
            <person name="Grimwood J."/>
            <person name="Han X."/>
            <person name="Sun S."/>
            <person name="Hou Z."/>
            <person name="He W."/>
            <person name="Dai G."/>
            <person name="Sun C."/>
            <person name="Schmutz J."/>
            <person name="Leebens-Mack J.H."/>
            <person name="Li F.W."/>
            <person name="Wang L."/>
        </authorList>
    </citation>
    <scope>NUCLEOTIDE SEQUENCE [LARGE SCALE GENOMIC DNA]</scope>
    <source>
        <strain evidence="2">cv. PW_Plant_1</strain>
    </source>
</reference>
<evidence type="ECO:0000313" key="2">
    <source>
        <dbReference type="Proteomes" id="UP001162992"/>
    </source>
</evidence>
<organism evidence="1 2">
    <name type="scientific">Diphasiastrum complanatum</name>
    <name type="common">Issler's clubmoss</name>
    <name type="synonym">Lycopodium complanatum</name>
    <dbReference type="NCBI Taxonomy" id="34168"/>
    <lineage>
        <taxon>Eukaryota</taxon>
        <taxon>Viridiplantae</taxon>
        <taxon>Streptophyta</taxon>
        <taxon>Embryophyta</taxon>
        <taxon>Tracheophyta</taxon>
        <taxon>Lycopodiopsida</taxon>
        <taxon>Lycopodiales</taxon>
        <taxon>Lycopodiaceae</taxon>
        <taxon>Lycopodioideae</taxon>
        <taxon>Diphasiastrum</taxon>
    </lineage>
</organism>
<protein>
    <submittedName>
        <fullName evidence="1">Uncharacterized protein</fullName>
    </submittedName>
</protein>
<name>A0ACC2DF35_DIPCM</name>
<accession>A0ACC2DF35</accession>
<gene>
    <name evidence="1" type="ORF">O6H91_06G068300</name>
</gene>
<keyword evidence="2" id="KW-1185">Reference proteome</keyword>
<evidence type="ECO:0000313" key="1">
    <source>
        <dbReference type="EMBL" id="KAJ7552740.1"/>
    </source>
</evidence>